<evidence type="ECO:0000313" key="4">
    <source>
        <dbReference type="EMBL" id="MPR35419.1"/>
    </source>
</evidence>
<feature type="active site" description="Proton acceptor" evidence="1">
    <location>
        <position position="16"/>
    </location>
</feature>
<evidence type="ECO:0000256" key="1">
    <source>
        <dbReference type="PIRSR" id="PIRSR620023-1"/>
    </source>
</evidence>
<dbReference type="SUPFAM" id="SSF55729">
    <property type="entry name" value="Acyl-CoA N-acyltransferases (Nat)"/>
    <property type="match status" value="1"/>
</dbReference>
<feature type="binding site" evidence="2">
    <location>
        <position position="252"/>
    </location>
    <ligand>
        <name>substrate</name>
    </ligand>
</feature>
<gene>
    <name evidence="4" type="primary">pseG</name>
    <name evidence="4" type="ORF">GBK04_19195</name>
</gene>
<proteinExistence type="predicted"/>
<organism evidence="4 5">
    <name type="scientific">Salmonirosea aquatica</name>
    <dbReference type="NCBI Taxonomy" id="2654236"/>
    <lineage>
        <taxon>Bacteria</taxon>
        <taxon>Pseudomonadati</taxon>
        <taxon>Bacteroidota</taxon>
        <taxon>Cytophagia</taxon>
        <taxon>Cytophagales</taxon>
        <taxon>Spirosomataceae</taxon>
        <taxon>Salmonirosea</taxon>
    </lineage>
</organism>
<reference evidence="4 5" key="1">
    <citation type="submission" date="2019-10" db="EMBL/GenBank/DDBJ databases">
        <title>Draft Genome Sequence of Cytophagaceae sp. SJW1-29.</title>
        <authorList>
            <person name="Choi A."/>
        </authorList>
    </citation>
    <scope>NUCLEOTIDE SEQUENCE [LARGE SCALE GENOMIC DNA]</scope>
    <source>
        <strain evidence="4 5">SJW1-29</strain>
    </source>
</reference>
<dbReference type="Gene3D" id="3.40.630.30">
    <property type="match status" value="1"/>
</dbReference>
<feature type="binding site" evidence="2">
    <location>
        <position position="149"/>
    </location>
    <ligand>
        <name>substrate</name>
    </ligand>
</feature>
<protein>
    <submittedName>
        <fullName evidence="4">UDP-2,4-diacetamido-2,4, 6-trideoxy-beta-L-altropyranose hydrolase</fullName>
        <ecNumber evidence="4">3.6.1.57</ecNumber>
    </submittedName>
</protein>
<dbReference type="EC" id="3.6.1.57" evidence="4"/>
<dbReference type="GO" id="GO:0016747">
    <property type="term" value="F:acyltransferase activity, transferring groups other than amino-acyl groups"/>
    <property type="evidence" value="ECO:0007669"/>
    <property type="project" value="InterPro"/>
</dbReference>
<sequence>MVYFRADGNSNIGLGHITRSLALADILAEYFSCVFLVQDPAPELAAQIQESHFLVRLPQTDAYLAEAQQLANRYLSQGKLVVLDGYEFRTEYQEIIKSTGAGLVCIDDLHAWHFLADAVINHAGDTHSEEYSAEPNTRLYLGPKYAILRQPFLRAARQARFLPEPRHIFICFGGADSFNLTTQATRAAQLFTWVETIHIVTGSAYAHGNQLASLANLDNRLRLHHNLNAQEMADLMESCEIAIGPASGIAYEICSVGMWLITGYYVDNQKHLYRYLTKNSLGLAAGNFPTGRIEELLSIIKESVTKPIFRQKEHFDGKSAARLLGIFISLAMRMDLAGKEDMPLYYTWANDPETRRNSIQSDIISWEDHQKWFKTRIDNPAFVFYIFRMGSTAVGQVRFKITYADATISYSLDHRFRGMGLGYEILSQSIRALSWLHPQKKIIGVVKNDNFASLTVFQKLGFTMRKAGSVTYFEKS</sequence>
<evidence type="ECO:0000256" key="2">
    <source>
        <dbReference type="PIRSR" id="PIRSR620023-2"/>
    </source>
</evidence>
<dbReference type="Gene3D" id="3.40.50.11190">
    <property type="match status" value="1"/>
</dbReference>
<keyword evidence="4" id="KW-0378">Hydrolase</keyword>
<dbReference type="InterPro" id="IPR000182">
    <property type="entry name" value="GNAT_dom"/>
</dbReference>
<dbReference type="RefSeq" id="WP_152762452.1">
    <property type="nucleotide sequence ID" value="NZ_WHLY01000002.1"/>
</dbReference>
<evidence type="ECO:0000313" key="5">
    <source>
        <dbReference type="Proteomes" id="UP000479293"/>
    </source>
</evidence>
<dbReference type="InterPro" id="IPR020023">
    <property type="entry name" value="PseG"/>
</dbReference>
<dbReference type="InterPro" id="IPR016181">
    <property type="entry name" value="Acyl_CoA_acyltransferase"/>
</dbReference>
<comment type="caution">
    <text evidence="4">The sequence shown here is derived from an EMBL/GenBank/DDBJ whole genome shotgun (WGS) entry which is preliminary data.</text>
</comment>
<dbReference type="NCBIfam" id="TIGR03590">
    <property type="entry name" value="PseG"/>
    <property type="match status" value="1"/>
</dbReference>
<dbReference type="EMBL" id="WHLY01000002">
    <property type="protein sequence ID" value="MPR35419.1"/>
    <property type="molecule type" value="Genomic_DNA"/>
</dbReference>
<feature type="domain" description="N-acetyltransferase" evidence="3">
    <location>
        <begin position="332"/>
        <end position="476"/>
    </location>
</feature>
<dbReference type="Pfam" id="PF13302">
    <property type="entry name" value="Acetyltransf_3"/>
    <property type="match status" value="1"/>
</dbReference>
<dbReference type="PROSITE" id="PS51186">
    <property type="entry name" value="GNAT"/>
    <property type="match status" value="1"/>
</dbReference>
<dbReference type="Proteomes" id="UP000479293">
    <property type="component" value="Unassembled WGS sequence"/>
</dbReference>
<dbReference type="AlphaFoldDB" id="A0A7C9BT77"/>
<dbReference type="GO" id="GO:0016787">
    <property type="term" value="F:hydrolase activity"/>
    <property type="evidence" value="ECO:0007669"/>
    <property type="project" value="UniProtKB-KW"/>
</dbReference>
<accession>A0A7C9BT77</accession>
<name>A0A7C9BT77_9BACT</name>
<evidence type="ECO:0000259" key="3">
    <source>
        <dbReference type="PROSITE" id="PS51186"/>
    </source>
</evidence>
<dbReference type="Gene3D" id="3.40.50.2000">
    <property type="entry name" value="Glycogen Phosphorylase B"/>
    <property type="match status" value="1"/>
</dbReference>
<keyword evidence="5" id="KW-1185">Reference proteome</keyword>